<protein>
    <submittedName>
        <fullName evidence="1">Uncharacterized protein</fullName>
    </submittedName>
</protein>
<proteinExistence type="predicted"/>
<feature type="non-terminal residue" evidence="1">
    <location>
        <position position="103"/>
    </location>
</feature>
<gene>
    <name evidence="1" type="ORF">MNOR_LOCUS29783</name>
</gene>
<evidence type="ECO:0000313" key="2">
    <source>
        <dbReference type="Proteomes" id="UP001497623"/>
    </source>
</evidence>
<evidence type="ECO:0000313" key="1">
    <source>
        <dbReference type="EMBL" id="CAL4145855.1"/>
    </source>
</evidence>
<organism evidence="1 2">
    <name type="scientific">Meganyctiphanes norvegica</name>
    <name type="common">Northern krill</name>
    <name type="synonym">Thysanopoda norvegica</name>
    <dbReference type="NCBI Taxonomy" id="48144"/>
    <lineage>
        <taxon>Eukaryota</taxon>
        <taxon>Metazoa</taxon>
        <taxon>Ecdysozoa</taxon>
        <taxon>Arthropoda</taxon>
        <taxon>Crustacea</taxon>
        <taxon>Multicrustacea</taxon>
        <taxon>Malacostraca</taxon>
        <taxon>Eumalacostraca</taxon>
        <taxon>Eucarida</taxon>
        <taxon>Euphausiacea</taxon>
        <taxon>Euphausiidae</taxon>
        <taxon>Meganyctiphanes</taxon>
    </lineage>
</organism>
<accession>A0AAV2RXK3</accession>
<feature type="non-terminal residue" evidence="1">
    <location>
        <position position="1"/>
    </location>
</feature>
<dbReference type="Proteomes" id="UP001497623">
    <property type="component" value="Unassembled WGS sequence"/>
</dbReference>
<dbReference type="AlphaFoldDB" id="A0AAV2RXK3"/>
<dbReference type="EMBL" id="CAXKWB010035092">
    <property type="protein sequence ID" value="CAL4145855.1"/>
    <property type="molecule type" value="Genomic_DNA"/>
</dbReference>
<comment type="caution">
    <text evidence="1">The sequence shown here is derived from an EMBL/GenBank/DDBJ whole genome shotgun (WGS) entry which is preliminary data.</text>
</comment>
<reference evidence="1 2" key="1">
    <citation type="submission" date="2024-05" db="EMBL/GenBank/DDBJ databases">
        <authorList>
            <person name="Wallberg A."/>
        </authorList>
    </citation>
    <scope>NUCLEOTIDE SEQUENCE [LARGE SCALE GENOMIC DNA]</scope>
</reference>
<sequence length="103" mass="12265">VNVIVSSIINHLSNLLYLLDSSDVFLIHIFKTIYKYKQRYHYKFCDNAKDEPQINQFQIRSSRESSCNLIKKACQYQHRSEANHDSVGEVLYIEEKAQVRYYN</sequence>
<name>A0AAV2RXK3_MEGNR</name>
<keyword evidence="2" id="KW-1185">Reference proteome</keyword>